<keyword evidence="11" id="KW-0406">Ion transport</keyword>
<proteinExistence type="inferred from homology"/>
<accession>A0A1U7HJ09</accession>
<evidence type="ECO:0000259" key="18">
    <source>
        <dbReference type="PROSITE" id="PS51711"/>
    </source>
</evidence>
<keyword evidence="12 15" id="KW-0342">GTP-binding</keyword>
<feature type="binding site" evidence="16">
    <location>
        <position position="25"/>
    </location>
    <ligand>
        <name>Mg(2+)</name>
        <dbReference type="ChEBI" id="CHEBI:18420"/>
        <label>2</label>
    </ligand>
</feature>
<dbReference type="Pfam" id="PF02421">
    <property type="entry name" value="FeoB_N"/>
    <property type="match status" value="1"/>
</dbReference>
<comment type="function">
    <text evidence="1 17">Probable transporter of a GTP-driven Fe(2+) uptake system.</text>
</comment>
<keyword evidence="13 17" id="KW-0472">Membrane</keyword>
<dbReference type="Pfam" id="PF07670">
    <property type="entry name" value="Gate"/>
    <property type="match status" value="2"/>
</dbReference>
<feature type="binding site" evidence="16">
    <location>
        <position position="24"/>
    </location>
    <ligand>
        <name>Mg(2+)</name>
        <dbReference type="ChEBI" id="CHEBI:18420"/>
        <label>2</label>
    </ligand>
</feature>
<dbReference type="Gene3D" id="3.40.50.300">
    <property type="entry name" value="P-loop containing nucleotide triphosphate hydrolases"/>
    <property type="match status" value="1"/>
</dbReference>
<dbReference type="PANTHER" id="PTHR43185:SF1">
    <property type="entry name" value="FE(2+) TRANSPORTER FEOB"/>
    <property type="match status" value="1"/>
</dbReference>
<feature type="binding site" evidence="15">
    <location>
        <begin position="13"/>
        <end position="20"/>
    </location>
    <ligand>
        <name>GTP</name>
        <dbReference type="ChEBI" id="CHEBI:37565"/>
        <label>1</label>
    </ligand>
</feature>
<evidence type="ECO:0000256" key="14">
    <source>
        <dbReference type="NCBIfam" id="TIGR00437"/>
    </source>
</evidence>
<dbReference type="FunFam" id="3.40.50.300:FF:000426">
    <property type="entry name" value="Ferrous iron transport protein B"/>
    <property type="match status" value="1"/>
</dbReference>
<dbReference type="InterPro" id="IPR050860">
    <property type="entry name" value="FeoB_GTPase"/>
</dbReference>
<dbReference type="InterPro" id="IPR003373">
    <property type="entry name" value="Fe2_transport_prot-B"/>
</dbReference>
<dbReference type="InterPro" id="IPR011642">
    <property type="entry name" value="Gate_dom"/>
</dbReference>
<dbReference type="NCBIfam" id="NF007105">
    <property type="entry name" value="PRK09554.1"/>
    <property type="match status" value="1"/>
</dbReference>
<keyword evidence="9 17" id="KW-1133">Transmembrane helix</keyword>
<evidence type="ECO:0000256" key="8">
    <source>
        <dbReference type="ARBA" id="ARBA00022741"/>
    </source>
</evidence>
<dbReference type="Pfam" id="PF17910">
    <property type="entry name" value="FeoB_Cyto"/>
    <property type="match status" value="1"/>
</dbReference>
<keyword evidence="10 17" id="KW-0408">Iron</keyword>
<dbReference type="CDD" id="cd01879">
    <property type="entry name" value="FeoB"/>
    <property type="match status" value="1"/>
</dbReference>
<feature type="transmembrane region" description="Helical" evidence="17">
    <location>
        <begin position="466"/>
        <end position="483"/>
    </location>
</feature>
<evidence type="ECO:0000256" key="11">
    <source>
        <dbReference type="ARBA" id="ARBA00023065"/>
    </source>
</evidence>
<evidence type="ECO:0000313" key="19">
    <source>
        <dbReference type="EMBL" id="OKH23557.1"/>
    </source>
</evidence>
<evidence type="ECO:0000256" key="17">
    <source>
        <dbReference type="RuleBase" id="RU362098"/>
    </source>
</evidence>
<keyword evidence="6" id="KW-0997">Cell inner membrane</keyword>
<dbReference type="GO" id="GO:0015093">
    <property type="term" value="F:ferrous iron transmembrane transporter activity"/>
    <property type="evidence" value="ECO:0007669"/>
    <property type="project" value="UniProtKB-UniRule"/>
</dbReference>
<evidence type="ECO:0000313" key="20">
    <source>
        <dbReference type="Proteomes" id="UP000186868"/>
    </source>
</evidence>
<keyword evidence="3 17" id="KW-0813">Transport</keyword>
<evidence type="ECO:0000256" key="15">
    <source>
        <dbReference type="PIRSR" id="PIRSR603373-1"/>
    </source>
</evidence>
<dbReference type="PANTHER" id="PTHR43185">
    <property type="entry name" value="FERROUS IRON TRANSPORT PROTEIN B"/>
    <property type="match status" value="1"/>
</dbReference>
<feature type="transmembrane region" description="Helical" evidence="17">
    <location>
        <begin position="316"/>
        <end position="336"/>
    </location>
</feature>
<dbReference type="InterPro" id="IPR027417">
    <property type="entry name" value="P-loop_NTPase"/>
</dbReference>
<dbReference type="NCBIfam" id="TIGR00437">
    <property type="entry name" value="feoB"/>
    <property type="match status" value="1"/>
</dbReference>
<dbReference type="PRINTS" id="PR00326">
    <property type="entry name" value="GTP1OBG"/>
</dbReference>
<evidence type="ECO:0000256" key="3">
    <source>
        <dbReference type="ARBA" id="ARBA00022448"/>
    </source>
</evidence>
<dbReference type="RefSeq" id="WP_073599454.1">
    <property type="nucleotide sequence ID" value="NZ_MRCB01000009.1"/>
</dbReference>
<name>A0A1U7HJ09_9CYAN</name>
<keyword evidence="4" id="KW-1003">Cell membrane</keyword>
<protein>
    <recommendedName>
        <fullName evidence="14 17">Ferrous iron transport protein B</fullName>
    </recommendedName>
</protein>
<dbReference type="GO" id="GO:0046872">
    <property type="term" value="F:metal ion binding"/>
    <property type="evidence" value="ECO:0007669"/>
    <property type="project" value="UniProtKB-KW"/>
</dbReference>
<comment type="subcellular location">
    <subcellularLocation>
        <location evidence="2 17">Cell inner membrane</location>
        <topology evidence="2 17">Multi-pass membrane protein</topology>
    </subcellularLocation>
</comment>
<evidence type="ECO:0000256" key="7">
    <source>
        <dbReference type="ARBA" id="ARBA00022692"/>
    </source>
</evidence>
<gene>
    <name evidence="19" type="ORF">NIES593_10060</name>
</gene>
<evidence type="ECO:0000256" key="16">
    <source>
        <dbReference type="PIRSR" id="PIRSR603373-2"/>
    </source>
</evidence>
<keyword evidence="16" id="KW-0479">Metal-binding</keyword>
<evidence type="ECO:0000256" key="10">
    <source>
        <dbReference type="ARBA" id="ARBA00023004"/>
    </source>
</evidence>
<feature type="transmembrane region" description="Helical" evidence="17">
    <location>
        <begin position="348"/>
        <end position="377"/>
    </location>
</feature>
<keyword evidence="8 15" id="KW-0547">Nucleotide-binding</keyword>
<keyword evidence="7 17" id="KW-0812">Transmembrane</keyword>
<feature type="binding site" evidence="16">
    <location>
        <position position="27"/>
    </location>
    <ligand>
        <name>Mg(2+)</name>
        <dbReference type="ChEBI" id="CHEBI:18420"/>
        <label>2</label>
    </ligand>
</feature>
<feature type="domain" description="FeoB-type G" evidence="18">
    <location>
        <begin position="6"/>
        <end position="172"/>
    </location>
</feature>
<dbReference type="InterPro" id="IPR030389">
    <property type="entry name" value="G_FEOB_dom"/>
</dbReference>
<feature type="binding site" evidence="15">
    <location>
        <begin position="123"/>
        <end position="126"/>
    </location>
    <ligand>
        <name>GTP</name>
        <dbReference type="ChEBI" id="CHEBI:37565"/>
        <label>1</label>
    </ligand>
</feature>
<feature type="transmembrane region" description="Helical" evidence="17">
    <location>
        <begin position="688"/>
        <end position="709"/>
    </location>
</feature>
<evidence type="ECO:0000256" key="5">
    <source>
        <dbReference type="ARBA" id="ARBA00022496"/>
    </source>
</evidence>
<feature type="binding site" evidence="15">
    <location>
        <begin position="38"/>
        <end position="42"/>
    </location>
    <ligand>
        <name>GTP</name>
        <dbReference type="ChEBI" id="CHEBI:37565"/>
        <label>1</label>
    </ligand>
</feature>
<feature type="binding site" evidence="16">
    <location>
        <position position="28"/>
    </location>
    <ligand>
        <name>Mg(2+)</name>
        <dbReference type="ChEBI" id="CHEBI:18420"/>
        <label>2</label>
    </ligand>
</feature>
<sequence length="790" mass="86070">MPETKTLTIGLAGNPNCGKTTLFNALTGANQRVGNWPGVTVERKEGSYRYNGNAIAVVDLPGVYSLDAEDEETSLDELVARDYLLSGEADLIVNIVDASNLERNLYLTTQMLEMGVPMVIALNMIDVARKQGLRIDPAVLSERLGCPVIPTVASREEGIEILKEIIARQASNPSRLDRYVAYPAVIEEAIASLLPWLIERSPQGTVAPRWQAIKLLTYDNTAIPAAGGRELEKLVVEHRRQIHQVLGEDIDIIIADSRYGFIHQIATGAVEHSQEIKANISDKIDRVVLNRWLGIPIFLCVMYLMFLFTINISSAFIDFFDIAAGTIFVDGFGALLSKISTPEWLKVLLADGAGGGIQTVSTFIPVIGFLFLFLSFLEDSGYMARAAFVMDRFMRFIGLPGKSFVPMLVGFGCNVPAIMATRTLENQRDRLMTIAMNPFMSCGARLPVYALFAAAFFPVAGQNVVFGLYLVGIAIAIFTGLVLKNTLLQGQASPFIMELPPYHLPRLKGVLLRTWERLKGFMVRAGKVIVAMVIVLTLLGSIGTDGSFGNDNSEKSVLSSMSRTITPAFAPMGLEQDNWPATVGIFTGVLAKEAMVGTLDSIYGNLAQQDAIAAGQAPKEESFDFWGGLGEAFATIPANLAEVPGQLLDPLGLNIGDVQDTNVAAEEQEVAVGTFGAMSKRFDGKVGAFAYLLFVLMYFPCVAATGTVYRETNLRWTLFVAGWTTGLAYWSATMFYQIATFSQHPGSSTAWIVGLAVIMVGTIAALRIARPLCFPTLQTQKRERSLVSRR</sequence>
<organism evidence="19 20">
    <name type="scientific">Hydrococcus rivularis NIES-593</name>
    <dbReference type="NCBI Taxonomy" id="1921803"/>
    <lineage>
        <taxon>Bacteria</taxon>
        <taxon>Bacillati</taxon>
        <taxon>Cyanobacteriota</taxon>
        <taxon>Cyanophyceae</taxon>
        <taxon>Pleurocapsales</taxon>
        <taxon>Hydrococcaceae</taxon>
        <taxon>Hydrococcus</taxon>
    </lineage>
</organism>
<evidence type="ECO:0000256" key="1">
    <source>
        <dbReference type="ARBA" id="ARBA00003926"/>
    </source>
</evidence>
<dbReference type="Pfam" id="PF07664">
    <property type="entry name" value="FeoB_C"/>
    <property type="match status" value="1"/>
</dbReference>
<feature type="transmembrane region" description="Helical" evidence="17">
    <location>
        <begin position="397"/>
        <end position="421"/>
    </location>
</feature>
<dbReference type="InterPro" id="IPR006073">
    <property type="entry name" value="GTP-bd"/>
</dbReference>
<dbReference type="STRING" id="1921803.NIES593_10060"/>
<feature type="transmembrane region" description="Helical" evidence="17">
    <location>
        <begin position="716"/>
        <end position="738"/>
    </location>
</feature>
<comment type="similarity">
    <text evidence="17">Belongs to the TRAFAC class TrmE-Era-EngA-EngB-Septin-like GTPase superfamily. FeoB GTPase (TC 9.A.8) family.</text>
</comment>
<dbReference type="InterPro" id="IPR041069">
    <property type="entry name" value="FeoB_Cyto"/>
</dbReference>
<evidence type="ECO:0000256" key="9">
    <source>
        <dbReference type="ARBA" id="ARBA00022989"/>
    </source>
</evidence>
<dbReference type="PROSITE" id="PS51711">
    <property type="entry name" value="G_FEOB"/>
    <property type="match status" value="1"/>
</dbReference>
<feature type="transmembrane region" description="Helical" evidence="17">
    <location>
        <begin position="442"/>
        <end position="460"/>
    </location>
</feature>
<dbReference type="OrthoDB" id="9809127at2"/>
<feature type="transmembrane region" description="Helical" evidence="17">
    <location>
        <begin position="750"/>
        <end position="769"/>
    </location>
</feature>
<dbReference type="GO" id="GO:0005525">
    <property type="term" value="F:GTP binding"/>
    <property type="evidence" value="ECO:0007669"/>
    <property type="project" value="UniProtKB-KW"/>
</dbReference>
<dbReference type="SUPFAM" id="SSF52540">
    <property type="entry name" value="P-loop containing nucleoside triphosphate hydrolases"/>
    <property type="match status" value="1"/>
</dbReference>
<evidence type="ECO:0000256" key="13">
    <source>
        <dbReference type="ARBA" id="ARBA00023136"/>
    </source>
</evidence>
<dbReference type="EMBL" id="MRCB01000009">
    <property type="protein sequence ID" value="OKH23557.1"/>
    <property type="molecule type" value="Genomic_DNA"/>
</dbReference>
<evidence type="ECO:0000256" key="6">
    <source>
        <dbReference type="ARBA" id="ARBA00022519"/>
    </source>
</evidence>
<feature type="binding site" evidence="15">
    <location>
        <begin position="59"/>
        <end position="62"/>
    </location>
    <ligand>
        <name>GTP</name>
        <dbReference type="ChEBI" id="CHEBI:37565"/>
        <label>1</label>
    </ligand>
</feature>
<dbReference type="InterPro" id="IPR011640">
    <property type="entry name" value="Fe2_transport_prot_B_C"/>
</dbReference>
<comment type="caution">
    <text evidence="19">The sequence shown here is derived from an EMBL/GenBank/DDBJ whole genome shotgun (WGS) entry which is preliminary data.</text>
</comment>
<dbReference type="Gene3D" id="1.10.287.1770">
    <property type="match status" value="1"/>
</dbReference>
<dbReference type="GO" id="GO:0005886">
    <property type="term" value="C:plasma membrane"/>
    <property type="evidence" value="ECO:0007669"/>
    <property type="project" value="UniProtKB-SubCell"/>
</dbReference>
<keyword evidence="20" id="KW-1185">Reference proteome</keyword>
<keyword evidence="16" id="KW-0460">Magnesium</keyword>
<evidence type="ECO:0000256" key="4">
    <source>
        <dbReference type="ARBA" id="ARBA00022475"/>
    </source>
</evidence>
<dbReference type="Proteomes" id="UP000186868">
    <property type="component" value="Unassembled WGS sequence"/>
</dbReference>
<dbReference type="InterPro" id="IPR005225">
    <property type="entry name" value="Small_GTP-bd"/>
</dbReference>
<keyword evidence="5 17" id="KW-0410">Iron transport</keyword>
<evidence type="ECO:0000256" key="2">
    <source>
        <dbReference type="ARBA" id="ARBA00004429"/>
    </source>
</evidence>
<feature type="transmembrane region" description="Helical" evidence="17">
    <location>
        <begin position="292"/>
        <end position="310"/>
    </location>
</feature>
<feature type="transmembrane region" description="Helical" evidence="17">
    <location>
        <begin position="521"/>
        <end position="542"/>
    </location>
</feature>
<dbReference type="AlphaFoldDB" id="A0A1U7HJ09"/>
<dbReference type="NCBIfam" id="TIGR00231">
    <property type="entry name" value="small_GTP"/>
    <property type="match status" value="1"/>
</dbReference>
<evidence type="ECO:0000256" key="12">
    <source>
        <dbReference type="ARBA" id="ARBA00023134"/>
    </source>
</evidence>
<reference evidence="19 20" key="1">
    <citation type="submission" date="2016-11" db="EMBL/GenBank/DDBJ databases">
        <title>Draft Genome Sequences of Nine Cyanobacterial Strains from Diverse Habitats.</title>
        <authorList>
            <person name="Zhu T."/>
            <person name="Hou S."/>
            <person name="Lu X."/>
            <person name="Hess W.R."/>
        </authorList>
    </citation>
    <scope>NUCLEOTIDE SEQUENCE [LARGE SCALE GENOMIC DNA]</scope>
    <source>
        <strain evidence="19 20">NIES-593</strain>
    </source>
</reference>